<dbReference type="AlphaFoldDB" id="A0A0C7G7F7"/>
<accession>A0A0C7G7F7</accession>
<gene>
    <name evidence="4" type="ORF">R28058_17891</name>
</gene>
<dbReference type="InterPro" id="IPR036866">
    <property type="entry name" value="RibonucZ/Hydroxyglut_hydro"/>
</dbReference>
<dbReference type="InterPro" id="IPR035681">
    <property type="entry name" value="ComA-like_MBL"/>
</dbReference>
<dbReference type="Pfam" id="PF00753">
    <property type="entry name" value="Lactamase_B"/>
    <property type="match status" value="1"/>
</dbReference>
<dbReference type="PANTHER" id="PTHR30619">
    <property type="entry name" value="DNA INTERNALIZATION/COMPETENCE PROTEIN COMEC/REC2"/>
    <property type="match status" value="1"/>
</dbReference>
<evidence type="ECO:0000313" key="4">
    <source>
        <dbReference type="EMBL" id="CEQ04056.1"/>
    </source>
</evidence>
<dbReference type="PROSITE" id="PS51257">
    <property type="entry name" value="PROKAR_LIPOPROTEIN"/>
    <property type="match status" value="1"/>
</dbReference>
<dbReference type="RefSeq" id="WP_055342124.1">
    <property type="nucleotide sequence ID" value="NZ_CDNI01000003.1"/>
</dbReference>
<organism evidence="4 5">
    <name type="scientific">Paraclostridium sordellii</name>
    <name type="common">Clostridium sordellii</name>
    <dbReference type="NCBI Taxonomy" id="1505"/>
    <lineage>
        <taxon>Bacteria</taxon>
        <taxon>Bacillati</taxon>
        <taxon>Bacillota</taxon>
        <taxon>Clostridia</taxon>
        <taxon>Peptostreptococcales</taxon>
        <taxon>Peptostreptococcaceae</taxon>
        <taxon>Paraclostridium</taxon>
    </lineage>
</organism>
<protein>
    <submittedName>
        <fullName evidence="4">Beta-lactamase</fullName>
    </submittedName>
</protein>
<feature type="compositionally biased region" description="Low complexity" evidence="1">
    <location>
        <begin position="318"/>
        <end position="337"/>
    </location>
</feature>
<feature type="domain" description="Metallo-beta-lactamase" evidence="3">
    <location>
        <begin position="66"/>
        <end position="253"/>
    </location>
</feature>
<proteinExistence type="predicted"/>
<evidence type="ECO:0000256" key="1">
    <source>
        <dbReference type="SAM" id="MobiDB-lite"/>
    </source>
</evidence>
<keyword evidence="2" id="KW-0732">Signal</keyword>
<dbReference type="EMBL" id="CEKZ01000003">
    <property type="protein sequence ID" value="CEQ04056.1"/>
    <property type="molecule type" value="Genomic_DNA"/>
</dbReference>
<evidence type="ECO:0000259" key="3">
    <source>
        <dbReference type="SMART" id="SM00849"/>
    </source>
</evidence>
<name>A0A0C7G7F7_PARSO</name>
<sequence length="389" mass="42431">MNISRNIKKIITSFIATFVIVSMAGCTSNDSKEVKSNTQVKSYNQESETKNTDSKEAQLHFIDTGNSDAILIKQGDKAALIDGGDNDDEGTVVKYLKNQGVNELEYVFATHPHADHIGGLDAVINAIPVKNVYVSNGDANTKTYTDFIKAIANRGLHPSVPLLNSEFELGTSKFKVLSVANTDDPNNNSIVLEYINGNDKVLLMGDAEADIEAKINAEDVDLLKVGHHGSHSSSTKEFIDKVKPEYAVIMAGKDNKYGHPHKETMDTLKSRNIEVHRSDECGDIIFTSTGNGLKVNCNKGSYKSGNEKGYNQGNTNDSSLKNSQNKINSNKNDQSNQVVSNNKEGIVYWTPKGKSYHTTKNCSALSKSKNILSGTIQESGKSDPCDRCN</sequence>
<dbReference type="Gene3D" id="3.60.15.10">
    <property type="entry name" value="Ribonuclease Z/Hydroxyacylglutathione hydrolase-like"/>
    <property type="match status" value="1"/>
</dbReference>
<dbReference type="Proteomes" id="UP000049127">
    <property type="component" value="Unassembled WGS sequence"/>
</dbReference>
<dbReference type="SMART" id="SM00849">
    <property type="entry name" value="Lactamase_B"/>
    <property type="match status" value="1"/>
</dbReference>
<feature type="compositionally biased region" description="Polar residues" evidence="1">
    <location>
        <begin position="303"/>
        <end position="317"/>
    </location>
</feature>
<dbReference type="InterPro" id="IPR052159">
    <property type="entry name" value="Competence_DNA_uptake"/>
</dbReference>
<feature type="signal peptide" evidence="2">
    <location>
        <begin position="1"/>
        <end position="24"/>
    </location>
</feature>
<feature type="chain" id="PRO_5039506398" evidence="2">
    <location>
        <begin position="25"/>
        <end position="389"/>
    </location>
</feature>
<evidence type="ECO:0000313" key="5">
    <source>
        <dbReference type="Proteomes" id="UP000049127"/>
    </source>
</evidence>
<dbReference type="CDD" id="cd07731">
    <property type="entry name" value="ComA-like_MBL-fold"/>
    <property type="match status" value="1"/>
</dbReference>
<dbReference type="PANTHER" id="PTHR30619:SF7">
    <property type="entry name" value="BETA-LACTAMASE DOMAIN PROTEIN"/>
    <property type="match status" value="1"/>
</dbReference>
<dbReference type="InterPro" id="IPR001279">
    <property type="entry name" value="Metallo-B-lactamas"/>
</dbReference>
<evidence type="ECO:0000256" key="2">
    <source>
        <dbReference type="SAM" id="SignalP"/>
    </source>
</evidence>
<feature type="region of interest" description="Disordered" evidence="1">
    <location>
        <begin position="303"/>
        <end position="340"/>
    </location>
</feature>
<dbReference type="SUPFAM" id="SSF56281">
    <property type="entry name" value="Metallo-hydrolase/oxidoreductase"/>
    <property type="match status" value="1"/>
</dbReference>
<reference evidence="5" key="1">
    <citation type="submission" date="2015-01" db="EMBL/GenBank/DDBJ databases">
        <authorList>
            <person name="Aslett M.A."/>
            <person name="De Silva N."/>
        </authorList>
    </citation>
    <scope>NUCLEOTIDE SEQUENCE [LARGE SCALE GENOMIC DNA]</scope>
    <source>
        <strain evidence="5">R28058</strain>
    </source>
</reference>
<dbReference type="OrthoDB" id="9761531at2"/>